<accession>C6BZR9</accession>
<dbReference type="PANTHER" id="PTHR32089:SF112">
    <property type="entry name" value="LYSOZYME-LIKE PROTEIN-RELATED"/>
    <property type="match status" value="1"/>
</dbReference>
<evidence type="ECO:0000256" key="3">
    <source>
        <dbReference type="ARBA" id="ARBA00029447"/>
    </source>
</evidence>
<gene>
    <name evidence="9" type="ordered locus">Desal_0911</name>
</gene>
<dbReference type="InterPro" id="IPR003660">
    <property type="entry name" value="HAMP_dom"/>
</dbReference>
<evidence type="ECO:0000259" key="7">
    <source>
        <dbReference type="PROSITE" id="PS50885"/>
    </source>
</evidence>
<organism evidence="9 10">
    <name type="scientific">Maridesulfovibrio salexigens (strain ATCC 14822 / DSM 2638 / NCIMB 8403 / VKM B-1763)</name>
    <name type="common">Desulfovibrio salexigens</name>
    <dbReference type="NCBI Taxonomy" id="526222"/>
    <lineage>
        <taxon>Bacteria</taxon>
        <taxon>Pseudomonadati</taxon>
        <taxon>Thermodesulfobacteriota</taxon>
        <taxon>Desulfovibrionia</taxon>
        <taxon>Desulfovibrionales</taxon>
        <taxon>Desulfovibrionaceae</taxon>
        <taxon>Maridesulfovibrio</taxon>
    </lineage>
</organism>
<dbReference type="PROSITE" id="PS50112">
    <property type="entry name" value="PAS"/>
    <property type="match status" value="1"/>
</dbReference>
<evidence type="ECO:0000256" key="4">
    <source>
        <dbReference type="PROSITE-ProRule" id="PRU00284"/>
    </source>
</evidence>
<evidence type="ECO:0000313" key="10">
    <source>
        <dbReference type="Proteomes" id="UP000002601"/>
    </source>
</evidence>
<dbReference type="InterPro" id="IPR032255">
    <property type="entry name" value="HBM"/>
</dbReference>
<dbReference type="STRING" id="526222.Desal_0911"/>
<dbReference type="AlphaFoldDB" id="C6BZR9"/>
<dbReference type="PROSITE" id="PS50885">
    <property type="entry name" value="HAMP"/>
    <property type="match status" value="1"/>
</dbReference>
<dbReference type="InterPro" id="IPR035965">
    <property type="entry name" value="PAS-like_dom_sf"/>
</dbReference>
<name>C6BZR9_MARSD</name>
<evidence type="ECO:0000259" key="5">
    <source>
        <dbReference type="PROSITE" id="PS50111"/>
    </source>
</evidence>
<evidence type="ECO:0000259" key="8">
    <source>
        <dbReference type="PROSITE" id="PS51753"/>
    </source>
</evidence>
<dbReference type="GO" id="GO:0016020">
    <property type="term" value="C:membrane"/>
    <property type="evidence" value="ECO:0007669"/>
    <property type="project" value="UniProtKB-SubCell"/>
</dbReference>
<evidence type="ECO:0000256" key="1">
    <source>
        <dbReference type="ARBA" id="ARBA00004370"/>
    </source>
</evidence>
<dbReference type="SMART" id="SM01358">
    <property type="entry name" value="HBM"/>
    <property type="match status" value="1"/>
</dbReference>
<evidence type="ECO:0000256" key="2">
    <source>
        <dbReference type="ARBA" id="ARBA00023224"/>
    </source>
</evidence>
<dbReference type="KEGG" id="dsa:Desal_0911"/>
<evidence type="ECO:0000259" key="6">
    <source>
        <dbReference type="PROSITE" id="PS50112"/>
    </source>
</evidence>
<dbReference type="Gene3D" id="3.30.450.20">
    <property type="entry name" value="PAS domain"/>
    <property type="match status" value="1"/>
</dbReference>
<keyword evidence="10" id="KW-1185">Reference proteome</keyword>
<dbReference type="FunFam" id="1.10.287.950:FF:000001">
    <property type="entry name" value="Methyl-accepting chemotaxis sensory transducer"/>
    <property type="match status" value="1"/>
</dbReference>
<dbReference type="Gene3D" id="1.10.287.950">
    <property type="entry name" value="Methyl-accepting chemotaxis protein"/>
    <property type="match status" value="1"/>
</dbReference>
<feature type="domain" description="Methyl-accepting transducer" evidence="5">
    <location>
        <begin position="538"/>
        <end position="774"/>
    </location>
</feature>
<dbReference type="GO" id="GO:0006935">
    <property type="term" value="P:chemotaxis"/>
    <property type="evidence" value="ECO:0007669"/>
    <property type="project" value="UniProtKB-ARBA"/>
</dbReference>
<feature type="domain" description="HAMP" evidence="7">
    <location>
        <begin position="318"/>
        <end position="370"/>
    </location>
</feature>
<comment type="similarity">
    <text evidence="3">Belongs to the methyl-accepting chemotaxis (MCP) protein family.</text>
</comment>
<dbReference type="Pfam" id="PF00015">
    <property type="entry name" value="MCPsignal"/>
    <property type="match status" value="1"/>
</dbReference>
<dbReference type="GO" id="GO:0007165">
    <property type="term" value="P:signal transduction"/>
    <property type="evidence" value="ECO:0007669"/>
    <property type="project" value="UniProtKB-KW"/>
</dbReference>
<feature type="domain" description="HBM" evidence="8">
    <location>
        <begin position="45"/>
        <end position="284"/>
    </location>
</feature>
<proteinExistence type="inferred from homology"/>
<dbReference type="Gene3D" id="6.10.340.10">
    <property type="match status" value="1"/>
</dbReference>
<dbReference type="InterPro" id="IPR024478">
    <property type="entry name" value="HlyB_4HB_MCP"/>
</dbReference>
<keyword evidence="2 4" id="KW-0807">Transducer</keyword>
<dbReference type="SUPFAM" id="SSF55785">
    <property type="entry name" value="PYP-like sensor domain (PAS domain)"/>
    <property type="match status" value="1"/>
</dbReference>
<dbReference type="SMART" id="SM00283">
    <property type="entry name" value="MA"/>
    <property type="match status" value="1"/>
</dbReference>
<dbReference type="CDD" id="cd06225">
    <property type="entry name" value="HAMP"/>
    <property type="match status" value="1"/>
</dbReference>
<protein>
    <submittedName>
        <fullName evidence="9">Methyl-accepting chemotaxis sensory transducer with Pas/Pac sensor</fullName>
    </submittedName>
</protein>
<dbReference type="HOGENOM" id="CLU_000445_107_27_7"/>
<reference evidence="9 10" key="1">
    <citation type="submission" date="2009-06" db="EMBL/GenBank/DDBJ databases">
        <title>Complete sequence of Desulfovibrio salexigens DSM 2638.</title>
        <authorList>
            <consortium name="US DOE Joint Genome Institute"/>
            <person name="Lucas S."/>
            <person name="Copeland A."/>
            <person name="Lapidus A."/>
            <person name="Glavina del Rio T."/>
            <person name="Tice H."/>
            <person name="Bruce D."/>
            <person name="Goodwin L."/>
            <person name="Pitluck S."/>
            <person name="Munk A.C."/>
            <person name="Brettin T."/>
            <person name="Detter J.C."/>
            <person name="Han C."/>
            <person name="Tapia R."/>
            <person name="Larimer F."/>
            <person name="Land M."/>
            <person name="Hauser L."/>
            <person name="Kyrpides N."/>
            <person name="Anderson I."/>
            <person name="Wall J.D."/>
            <person name="Arkin A.P."/>
            <person name="Dehal P."/>
            <person name="Chivian D."/>
            <person name="Giles B."/>
            <person name="Hazen T.C."/>
        </authorList>
    </citation>
    <scope>NUCLEOTIDE SEQUENCE [LARGE SCALE GENOMIC DNA]</scope>
    <source>
        <strain evidence="10">ATCC 14822 / DSM 2638 / NCIMB 8403 / VKM B-1763</strain>
    </source>
</reference>
<dbReference type="EMBL" id="CP001649">
    <property type="protein sequence ID" value="ACS78976.1"/>
    <property type="molecule type" value="Genomic_DNA"/>
</dbReference>
<dbReference type="RefSeq" id="WP_015850795.1">
    <property type="nucleotide sequence ID" value="NC_012881.1"/>
</dbReference>
<dbReference type="Pfam" id="PF00672">
    <property type="entry name" value="HAMP"/>
    <property type="match status" value="1"/>
</dbReference>
<comment type="subcellular location">
    <subcellularLocation>
        <location evidence="1">Membrane</location>
    </subcellularLocation>
</comment>
<dbReference type="SUPFAM" id="SSF58104">
    <property type="entry name" value="Methyl-accepting chemotaxis protein (MCP) signaling domain"/>
    <property type="match status" value="1"/>
</dbReference>
<dbReference type="CDD" id="cd11386">
    <property type="entry name" value="MCP_signal"/>
    <property type="match status" value="1"/>
</dbReference>
<dbReference type="Gene3D" id="1.20.1440.210">
    <property type="match status" value="1"/>
</dbReference>
<dbReference type="InterPro" id="IPR000014">
    <property type="entry name" value="PAS"/>
</dbReference>
<sequence length="811" mass="88134">MLKNLKVTTKIATGFGLILILLAITAGQGVFKLTESSDGFTEYRALARQTNLTGRIQANMLQTDMNAITYMHSSSDKSLKQYYDKISILQKFIQEAENEMSSPERIKLVKEIEHEVATYKKTFNQFLSAKKKEKASINQANENGEVLVKGLETLLQNANEREDSFLIAMVQKSRAALFEARLANSVYIFKSQHKDDAEKAINLLGEFAKSIGEIQNVLYSPADLGLINELTENNKQYVLHTQKIIEANIEQVAAKQKLDTLGPITAEHIEDLKLSIMEAQDDLGPKMQTAIAFAVDNMTLMSGLTLLVGAVLAFFIARSITRPLSKARIYVQELAQGNLDAEIAVNQRDEVGMICKDMAQVGSTLNKVMTEIDTAITGIEEGRIDSQADSSGLKGSFAELINRTNLAMNVMRSFIDSVPMPVMTIDRKMNILFMNKPGTKLLGRSLEDLKKDKCSTALNTTDCGTDKCGCAKSFISRKPENGSTSITTSNGRLDMDYFGVPIEKGGEVVGAIEVILDQTAIREAQRKMQDVAERTQAISEQLSSASEELAAQVEQISNGSEIQHERITETATAMEQMNSTIMEVARNASSASGKSMEAKHQAEEGAAIVSQSVRSITEVSTIADDLRTNMENLGKQTESIGTVMDVISDIADQTNLLALNAAIEAARAGEAGRGFAVVADEVRKLAEKTMTATHEVGSNVESIQQAMRTNMQAVESAVNAVEQTTELAAKSGSSLEAIVSTVEYSASQVEGIATASEEQSSASEQINSAISEINNITRETTEGIQQSAKAVQELAVMSSELTDLISELRSA</sequence>
<dbReference type="PANTHER" id="PTHR32089">
    <property type="entry name" value="METHYL-ACCEPTING CHEMOTAXIS PROTEIN MCPB"/>
    <property type="match status" value="1"/>
</dbReference>
<dbReference type="eggNOG" id="COG0840">
    <property type="taxonomic scope" value="Bacteria"/>
</dbReference>
<dbReference type="PROSITE" id="PS50111">
    <property type="entry name" value="CHEMOTAXIS_TRANSDUC_2"/>
    <property type="match status" value="1"/>
</dbReference>
<dbReference type="InterPro" id="IPR004089">
    <property type="entry name" value="MCPsignal_dom"/>
</dbReference>
<dbReference type="SMART" id="SM00304">
    <property type="entry name" value="HAMP"/>
    <property type="match status" value="1"/>
</dbReference>
<evidence type="ECO:0000313" key="9">
    <source>
        <dbReference type="EMBL" id="ACS78976.1"/>
    </source>
</evidence>
<feature type="domain" description="PAS" evidence="6">
    <location>
        <begin position="407"/>
        <end position="449"/>
    </location>
</feature>
<dbReference type="PROSITE" id="PS51753">
    <property type="entry name" value="HBM"/>
    <property type="match status" value="1"/>
</dbReference>
<dbReference type="Proteomes" id="UP000002601">
    <property type="component" value="Chromosome"/>
</dbReference>
<dbReference type="Pfam" id="PF12729">
    <property type="entry name" value="4HB_MCP_1"/>
    <property type="match status" value="1"/>
</dbReference>
<dbReference type="Pfam" id="PF13188">
    <property type="entry name" value="PAS_8"/>
    <property type="match status" value="1"/>
</dbReference>
<dbReference type="OrthoDB" id="9816383at2"/>